<gene>
    <name evidence="1" type="ORF">J2S15_002766</name>
</gene>
<accession>A0ABU0E528</accession>
<evidence type="ECO:0000313" key="2">
    <source>
        <dbReference type="Proteomes" id="UP001230220"/>
    </source>
</evidence>
<dbReference type="Proteomes" id="UP001230220">
    <property type="component" value="Unassembled WGS sequence"/>
</dbReference>
<dbReference type="EMBL" id="JAUSUR010000005">
    <property type="protein sequence ID" value="MDQ0362013.1"/>
    <property type="molecule type" value="Genomic_DNA"/>
</dbReference>
<name>A0ABU0E528_9FIRM</name>
<sequence>MQNLRPADYFQNALEIIYSSYKEDGYKLLKSNVIKKKNKDFVYRLSFYSSHYNYVDNNLHKGSVILEVYCIVEYKGERIYSFQFSEPRSASNRFELLTADLTLNEEVLNYITDNINKYFISIVNKIEGEKDDIFENLELYPLIQPDDYSWTIQYNEKFVELFGTNDTLNEYRDNKKLFDSIPERTKRNSDSYFYYISSKGYLNDKMLEVDIDDILNYFYDKLRTNDLLIPEYIEERYNLVQQFDKEDVKRRFVDTYAFVLSVMDILKKEKVVLQKDEDSLSKLHNIMFKGN</sequence>
<reference evidence="1 2" key="1">
    <citation type="submission" date="2023-07" db="EMBL/GenBank/DDBJ databases">
        <title>Genomic Encyclopedia of Type Strains, Phase IV (KMG-IV): sequencing the most valuable type-strain genomes for metagenomic binning, comparative biology and taxonomic classification.</title>
        <authorList>
            <person name="Goeker M."/>
        </authorList>
    </citation>
    <scope>NUCLEOTIDE SEQUENCE [LARGE SCALE GENOMIC DNA]</scope>
    <source>
        <strain evidence="1 2">DSM 16784</strain>
    </source>
</reference>
<proteinExistence type="predicted"/>
<dbReference type="RefSeq" id="WP_307409243.1">
    <property type="nucleotide sequence ID" value="NZ_JAUSUR010000005.1"/>
</dbReference>
<evidence type="ECO:0000313" key="1">
    <source>
        <dbReference type="EMBL" id="MDQ0362013.1"/>
    </source>
</evidence>
<comment type="caution">
    <text evidence="1">The sequence shown here is derived from an EMBL/GenBank/DDBJ whole genome shotgun (WGS) entry which is preliminary data.</text>
</comment>
<protein>
    <submittedName>
        <fullName evidence="1">Uncharacterized protein</fullName>
    </submittedName>
</protein>
<organism evidence="1 2">
    <name type="scientific">Breznakia pachnodae</name>
    <dbReference type="NCBI Taxonomy" id="265178"/>
    <lineage>
        <taxon>Bacteria</taxon>
        <taxon>Bacillati</taxon>
        <taxon>Bacillota</taxon>
        <taxon>Erysipelotrichia</taxon>
        <taxon>Erysipelotrichales</taxon>
        <taxon>Erysipelotrichaceae</taxon>
        <taxon>Breznakia</taxon>
    </lineage>
</organism>
<keyword evidence="2" id="KW-1185">Reference proteome</keyword>